<evidence type="ECO:0000313" key="1">
    <source>
        <dbReference type="EMBL" id="KAF6739857.1"/>
    </source>
</evidence>
<reference evidence="1" key="1">
    <citation type="journal article" name="BMC Genomics">
        <title>Long-read sequencing and de novo genome assembly of marine medaka (Oryzias melastigma).</title>
        <authorList>
            <person name="Liang P."/>
            <person name="Saqib H.S.A."/>
            <person name="Ni X."/>
            <person name="Shen Y."/>
        </authorList>
    </citation>
    <scope>NUCLEOTIDE SEQUENCE</scope>
    <source>
        <strain evidence="1">Bigg-433</strain>
    </source>
</reference>
<sequence>MHAGAPRTRLERTPVMTAAQAPGLPAGCACAEPLSPQNGTFPKLRSYFCGSPRTCPLLSAPLTHDHHAPLLPPGQWHRMSLGHARLGAVPAAQLPFRSWSHRPADRSSSSAAESIK</sequence>
<protein>
    <submittedName>
        <fullName evidence="1">Uncharacterized protein</fullName>
    </submittedName>
</protein>
<evidence type="ECO:0000313" key="2">
    <source>
        <dbReference type="Proteomes" id="UP000646548"/>
    </source>
</evidence>
<gene>
    <name evidence="1" type="ORF">FQA47_016151</name>
</gene>
<dbReference type="PROSITE" id="PS51257">
    <property type="entry name" value="PROKAR_LIPOPROTEIN"/>
    <property type="match status" value="1"/>
</dbReference>
<accession>A0A834L3F8</accession>
<dbReference type="AlphaFoldDB" id="A0A834L3F8"/>
<organism evidence="1 2">
    <name type="scientific">Oryzias melastigma</name>
    <name type="common">Marine medaka</name>
    <dbReference type="NCBI Taxonomy" id="30732"/>
    <lineage>
        <taxon>Eukaryota</taxon>
        <taxon>Metazoa</taxon>
        <taxon>Chordata</taxon>
        <taxon>Craniata</taxon>
        <taxon>Vertebrata</taxon>
        <taxon>Euteleostomi</taxon>
        <taxon>Actinopterygii</taxon>
        <taxon>Neopterygii</taxon>
        <taxon>Teleostei</taxon>
        <taxon>Neoteleostei</taxon>
        <taxon>Acanthomorphata</taxon>
        <taxon>Ovalentaria</taxon>
        <taxon>Atherinomorphae</taxon>
        <taxon>Beloniformes</taxon>
        <taxon>Adrianichthyidae</taxon>
        <taxon>Oryziinae</taxon>
        <taxon>Oryzias</taxon>
    </lineage>
</organism>
<dbReference type="Proteomes" id="UP000646548">
    <property type="component" value="Unassembled WGS sequence"/>
</dbReference>
<dbReference type="EMBL" id="WKFB01000003">
    <property type="protein sequence ID" value="KAF6739857.1"/>
    <property type="molecule type" value="Genomic_DNA"/>
</dbReference>
<name>A0A834L3F8_ORYME</name>
<comment type="caution">
    <text evidence="1">The sequence shown here is derived from an EMBL/GenBank/DDBJ whole genome shotgun (WGS) entry which is preliminary data.</text>
</comment>
<proteinExistence type="predicted"/>